<dbReference type="InterPro" id="IPR042177">
    <property type="entry name" value="Cell/Rod_1"/>
</dbReference>
<organism evidence="6 7">
    <name type="scientific">Cochleicola gelatinilyticus</name>
    <dbReference type="NCBI Taxonomy" id="1763537"/>
    <lineage>
        <taxon>Bacteria</taxon>
        <taxon>Pseudomonadati</taxon>
        <taxon>Bacteroidota</taxon>
        <taxon>Flavobacteriia</taxon>
        <taxon>Flavobacteriales</taxon>
        <taxon>Flavobacteriaceae</taxon>
        <taxon>Cochleicola</taxon>
    </lineage>
</organism>
<dbReference type="EMBL" id="LRXL01000026">
    <property type="protein sequence ID" value="OAB79797.1"/>
    <property type="molecule type" value="Genomic_DNA"/>
</dbReference>
<gene>
    <name evidence="6" type="ORF">ULVI_03375</name>
</gene>
<dbReference type="Gene3D" id="2.40.10.350">
    <property type="entry name" value="Rod shape-determining protein MreC, domain 2"/>
    <property type="match status" value="1"/>
</dbReference>
<keyword evidence="7" id="KW-1185">Reference proteome</keyword>
<dbReference type="GO" id="GO:0005886">
    <property type="term" value="C:plasma membrane"/>
    <property type="evidence" value="ECO:0007669"/>
    <property type="project" value="TreeGrafter"/>
</dbReference>
<dbReference type="Proteomes" id="UP000077013">
    <property type="component" value="Unassembled WGS sequence"/>
</dbReference>
<proteinExistence type="inferred from homology"/>
<dbReference type="AlphaFoldDB" id="A0A167ILN6"/>
<dbReference type="OrthoDB" id="9811827at2"/>
<evidence type="ECO:0000313" key="7">
    <source>
        <dbReference type="Proteomes" id="UP000077013"/>
    </source>
</evidence>
<evidence type="ECO:0000256" key="3">
    <source>
        <dbReference type="ARBA" id="ARBA00022960"/>
    </source>
</evidence>
<protein>
    <recommendedName>
        <fullName evidence="2">Cell shape-determining protein MreC</fullName>
    </recommendedName>
    <alternativeName>
        <fullName evidence="4">Cell shape protein MreC</fullName>
    </alternativeName>
</protein>
<dbReference type="GO" id="GO:0008360">
    <property type="term" value="P:regulation of cell shape"/>
    <property type="evidence" value="ECO:0007669"/>
    <property type="project" value="UniProtKB-KW"/>
</dbReference>
<dbReference type="Gene3D" id="2.40.10.340">
    <property type="entry name" value="Rod shape-determining protein MreC, domain 1"/>
    <property type="match status" value="1"/>
</dbReference>
<evidence type="ECO:0000256" key="1">
    <source>
        <dbReference type="ARBA" id="ARBA00009369"/>
    </source>
</evidence>
<sequence length="275" mass="31056">MQQIIFFFIRNKNFLLFALLFFISFILTVQSHSFHTSKFVSSANFFSGGIYSIRNNVTDYFRLGDENKNLIEENMRLRKQLEGFKNGEISVKIDSSLLPSRYMFSSARVINNSYSRSKNFITLNKGASDSLKADMGAITSKGIVGIINKTSKNYATVQSILNTNSQINAKLKKSNHFGSLVWNTKDPNVVQLIDVPRLAPVMVGDTIVTGGRSTIFPKGILIGIIKEFELGKDDNYYDLDILLFNDMTSIDHVYLIKNTEAEEIKELEKSVNDAE</sequence>
<name>A0A167ILN6_9FLAO</name>
<comment type="similarity">
    <text evidence="1">Belongs to the MreC family.</text>
</comment>
<dbReference type="STRING" id="1763537.ULVI_03375"/>
<feature type="domain" description="Rod shape-determining protein MreC beta-barrel core" evidence="5">
    <location>
        <begin position="109"/>
        <end position="257"/>
    </location>
</feature>
<dbReference type="NCBIfam" id="NF010532">
    <property type="entry name" value="PRK13922.9-3"/>
    <property type="match status" value="1"/>
</dbReference>
<dbReference type="PANTHER" id="PTHR34138">
    <property type="entry name" value="CELL SHAPE-DETERMINING PROTEIN MREC"/>
    <property type="match status" value="1"/>
</dbReference>
<evidence type="ECO:0000256" key="4">
    <source>
        <dbReference type="ARBA" id="ARBA00032089"/>
    </source>
</evidence>
<reference evidence="6 7" key="1">
    <citation type="submission" date="2016-02" db="EMBL/GenBank/DDBJ databases">
        <title>Ulvibacter sp. LPB0005, isolated from Thais luteostoma.</title>
        <authorList>
            <person name="Shin S.-K."/>
            <person name="Yi H."/>
        </authorList>
    </citation>
    <scope>NUCLEOTIDE SEQUENCE [LARGE SCALE GENOMIC DNA]</scope>
    <source>
        <strain evidence="6 7">LPB0005</strain>
    </source>
</reference>
<evidence type="ECO:0000313" key="6">
    <source>
        <dbReference type="EMBL" id="OAB79797.1"/>
    </source>
</evidence>
<keyword evidence="3" id="KW-0133">Cell shape</keyword>
<dbReference type="InterPro" id="IPR055342">
    <property type="entry name" value="MreC_beta-barrel_core"/>
</dbReference>
<dbReference type="Pfam" id="PF04085">
    <property type="entry name" value="MreC"/>
    <property type="match status" value="1"/>
</dbReference>
<dbReference type="InterPro" id="IPR042175">
    <property type="entry name" value="Cell/Rod_MreC_2"/>
</dbReference>
<evidence type="ECO:0000256" key="2">
    <source>
        <dbReference type="ARBA" id="ARBA00013855"/>
    </source>
</evidence>
<dbReference type="RefSeq" id="WP_068589777.1">
    <property type="nucleotide sequence ID" value="NZ_LRXL01000026.1"/>
</dbReference>
<accession>A0A167ILN6</accession>
<dbReference type="InterPro" id="IPR007221">
    <property type="entry name" value="MreC"/>
</dbReference>
<dbReference type="PANTHER" id="PTHR34138:SF1">
    <property type="entry name" value="CELL SHAPE-DETERMINING PROTEIN MREC"/>
    <property type="match status" value="1"/>
</dbReference>
<comment type="caution">
    <text evidence="6">The sequence shown here is derived from an EMBL/GenBank/DDBJ whole genome shotgun (WGS) entry which is preliminary data.</text>
</comment>
<evidence type="ECO:0000259" key="5">
    <source>
        <dbReference type="Pfam" id="PF04085"/>
    </source>
</evidence>